<dbReference type="InterPro" id="IPR037068">
    <property type="entry name" value="DNA_primase_core_N_sf"/>
</dbReference>
<feature type="coiled-coil region" evidence="15">
    <location>
        <begin position="582"/>
        <end position="609"/>
    </location>
</feature>
<dbReference type="GO" id="GO:1990077">
    <property type="term" value="C:primosome complex"/>
    <property type="evidence" value="ECO:0007669"/>
    <property type="project" value="UniProtKB-KW"/>
</dbReference>
<dbReference type="InterPro" id="IPR013264">
    <property type="entry name" value="DNAG_N"/>
</dbReference>
<comment type="similarity">
    <text evidence="12 13">Belongs to the DnaG primase family.</text>
</comment>
<evidence type="ECO:0000256" key="7">
    <source>
        <dbReference type="ARBA" id="ARBA00022771"/>
    </source>
</evidence>
<keyword evidence="4 12" id="KW-0548">Nucleotidyltransferase</keyword>
<dbReference type="NCBIfam" id="TIGR01391">
    <property type="entry name" value="dnaG"/>
    <property type="match status" value="1"/>
</dbReference>
<comment type="cofactor">
    <cofactor evidence="12 13 14">
        <name>Zn(2+)</name>
        <dbReference type="ChEBI" id="CHEBI:29105"/>
    </cofactor>
    <text evidence="12 13 14">Binds 1 zinc ion per monomer.</text>
</comment>
<dbReference type="EMBL" id="CP014160">
    <property type="protein sequence ID" value="AMB93364.1"/>
    <property type="molecule type" value="Genomic_DNA"/>
</dbReference>
<sequence length="624" mass="71968">MAKAIPNEVVQSIREQVDILDIVGEYVDLQKRGKNYFGKCPFHDERTPSFSVEADQQFFKCFSCGRGGNVFSFIMDIEGCSFQEAVALVAQKGHASVDFDFESNTNRQRRRWSAEEENLIAIHEEAKDFYHYLLTVTQYGQEAMAYLKGRGFSRETIDRYQIGLAPKDGQLSYQHLRTKEFSDEALIASGIFIRSDYDQAIRDRFAGRLIFPLRSPEGETLAFSGRILPDDSGETSQQAKYLNSPETALFQKSRFLFNLDLARPEIRRVKEVILFEGFMDVIKASEAGIKNGLASMGTSLTSAHIQMIRRQTKEVLLAYDGDKPGIEAAYRALDHFAEEAPDVKIHVCVFPDQMDPDEYIEHYGSEQFGHFIVNQRLSIMHFYRYYYRMHYDLATDSGKLQYIEAIIQRIARLDTAVEQELYLKELSQETQLAVDSLKEQLLQVQRDLAQQGASRQDNSPLREGADTSWQSLSRQPAQEAYSPLEINEMHLFNRLLKQEDAWVMLKVKYPDFQFQSVKMQTLFTLLEAYRQDQGDNYSPQAFYNRLLDQADQALLVDIYCLDTPEEVTDMEIEDLVFNITTKTDLKSQLAALKDEMEQAKLTNDQARIGDLNLRRIQILRQMKR</sequence>
<reference evidence="18 20" key="1">
    <citation type="journal article" date="2016" name="Genome Announc.">
        <title>Complete Genome Sequences of Aerococcus christensenii CCUG 28831T, Aerococcus sanguinicola CCUG 43001T, Aerococcus urinae CCUG 36881T, Aerococcus urinaeequi CCUG 28094T, Aerococcus urinaehominis CCUG 42038 BT, and Aerococcus viridans CCUG 4311T.</title>
        <authorList>
            <person name="Carkaci D."/>
            <person name="Dargis R."/>
            <person name="Nielsen X.C."/>
            <person name="Skovgaard O."/>
            <person name="Fuursted K."/>
            <person name="Christensen J.J."/>
        </authorList>
    </citation>
    <scope>NUCLEOTIDE SEQUENCE [LARGE SCALE GENOMIC DNA]</scope>
    <source>
        <strain evidence="18 20">CCUG43001</strain>
    </source>
</reference>
<dbReference type="InterPro" id="IPR016136">
    <property type="entry name" value="DNA_helicase_N/primase_C"/>
</dbReference>
<dbReference type="SMART" id="SM00400">
    <property type="entry name" value="ZnF_CHCC"/>
    <property type="match status" value="1"/>
</dbReference>
<dbReference type="PANTHER" id="PTHR30313">
    <property type="entry name" value="DNA PRIMASE"/>
    <property type="match status" value="1"/>
</dbReference>
<dbReference type="InterPro" id="IPR019475">
    <property type="entry name" value="DNA_primase_DnaB-bd"/>
</dbReference>
<comment type="subunit">
    <text evidence="12">Monomer. Interacts with DnaB.</text>
</comment>
<dbReference type="RefSeq" id="WP_067971649.1">
    <property type="nucleotide sequence ID" value="NZ_CAJHKM010000003.1"/>
</dbReference>
<evidence type="ECO:0000256" key="3">
    <source>
        <dbReference type="ARBA" id="ARBA00022679"/>
    </source>
</evidence>
<dbReference type="SUPFAM" id="SSF57783">
    <property type="entry name" value="Zinc beta-ribbon"/>
    <property type="match status" value="1"/>
</dbReference>
<evidence type="ECO:0000313" key="21">
    <source>
        <dbReference type="Proteomes" id="UP000234239"/>
    </source>
</evidence>
<feature type="zinc finger region" description="CHC2-type" evidence="12 14">
    <location>
        <begin position="40"/>
        <end position="64"/>
    </location>
</feature>
<keyword evidence="9" id="KW-0460">Magnesium</keyword>
<dbReference type="GO" id="GO:0000428">
    <property type="term" value="C:DNA-directed RNA polymerase complex"/>
    <property type="evidence" value="ECO:0007669"/>
    <property type="project" value="UniProtKB-KW"/>
</dbReference>
<evidence type="ECO:0000256" key="6">
    <source>
        <dbReference type="ARBA" id="ARBA00022723"/>
    </source>
</evidence>
<keyword evidence="7 12" id="KW-0863">Zinc-finger</keyword>
<evidence type="ECO:0000256" key="11">
    <source>
        <dbReference type="ARBA" id="ARBA00023163"/>
    </source>
</evidence>
<dbReference type="Gene3D" id="3.90.980.10">
    <property type="entry name" value="DNA primase, catalytic core, N-terminal domain"/>
    <property type="match status" value="1"/>
</dbReference>
<feature type="domain" description="Toprim" evidence="17">
    <location>
        <begin position="270"/>
        <end position="351"/>
    </location>
</feature>
<evidence type="ECO:0000256" key="10">
    <source>
        <dbReference type="ARBA" id="ARBA00023125"/>
    </source>
</evidence>
<evidence type="ECO:0000256" key="13">
    <source>
        <dbReference type="PIRNR" id="PIRNR002811"/>
    </source>
</evidence>
<evidence type="ECO:0000256" key="12">
    <source>
        <dbReference type="HAMAP-Rule" id="MF_00974"/>
    </source>
</evidence>
<evidence type="ECO:0000256" key="9">
    <source>
        <dbReference type="ARBA" id="ARBA00022842"/>
    </source>
</evidence>
<evidence type="ECO:0000313" key="18">
    <source>
        <dbReference type="EMBL" id="AMB93364.1"/>
    </source>
</evidence>
<dbReference type="SMART" id="SM00493">
    <property type="entry name" value="TOPRIM"/>
    <property type="match status" value="1"/>
</dbReference>
<dbReference type="Pfam" id="PF10410">
    <property type="entry name" value="DnaB_bind"/>
    <property type="match status" value="1"/>
</dbReference>
<dbReference type="GO" id="GO:0005737">
    <property type="term" value="C:cytoplasm"/>
    <property type="evidence" value="ECO:0007669"/>
    <property type="project" value="TreeGrafter"/>
</dbReference>
<dbReference type="Gene3D" id="3.40.1360.10">
    <property type="match status" value="1"/>
</dbReference>
<dbReference type="KEGG" id="asan:AWM72_00570"/>
<proteinExistence type="inferred from homology"/>
<dbReference type="InterPro" id="IPR036977">
    <property type="entry name" value="DNA_primase_Znf_CHC2"/>
</dbReference>
<evidence type="ECO:0000313" key="19">
    <source>
        <dbReference type="EMBL" id="PKZ23028.1"/>
    </source>
</evidence>
<accession>A0A0X8FA07</accession>
<dbReference type="FunFam" id="3.90.580.10:FF:000001">
    <property type="entry name" value="DNA primase"/>
    <property type="match status" value="1"/>
</dbReference>
<gene>
    <name evidence="12" type="primary">dnaG</name>
    <name evidence="18" type="ORF">AWM72_00570</name>
    <name evidence="19" type="ORF">CYJ28_00275</name>
</gene>
<evidence type="ECO:0000256" key="8">
    <source>
        <dbReference type="ARBA" id="ARBA00022833"/>
    </source>
</evidence>
<dbReference type="PANTHER" id="PTHR30313:SF2">
    <property type="entry name" value="DNA PRIMASE"/>
    <property type="match status" value="1"/>
</dbReference>
<dbReference type="Proteomes" id="UP000234239">
    <property type="component" value="Unassembled WGS sequence"/>
</dbReference>
<dbReference type="GO" id="GO:0003677">
    <property type="term" value="F:DNA binding"/>
    <property type="evidence" value="ECO:0007669"/>
    <property type="project" value="UniProtKB-KW"/>
</dbReference>
<keyword evidence="20" id="KW-1185">Reference proteome</keyword>
<dbReference type="InterPro" id="IPR006295">
    <property type="entry name" value="DNA_primase_DnaG"/>
</dbReference>
<evidence type="ECO:0000259" key="17">
    <source>
        <dbReference type="PROSITE" id="PS50880"/>
    </source>
</evidence>
<dbReference type="Proteomes" id="UP000069912">
    <property type="component" value="Chromosome"/>
</dbReference>
<reference evidence="20" key="2">
    <citation type="submission" date="2016-01" db="EMBL/GenBank/DDBJ databases">
        <title>Six Aerococcus type strain genome sequencing and assembly using PacBio and Illumina Hiseq.</title>
        <authorList>
            <person name="Carkaci D."/>
            <person name="Dargis R."/>
            <person name="Nielsen X.C."/>
            <person name="Skovgaard O."/>
            <person name="Fuursted K."/>
            <person name="Christensen J.J."/>
        </authorList>
    </citation>
    <scope>NUCLEOTIDE SEQUENCE [LARGE SCALE GENOMIC DNA]</scope>
    <source>
        <strain evidence="20">CCUG43001</strain>
    </source>
</reference>
<dbReference type="PROSITE" id="PS50880">
    <property type="entry name" value="TOPRIM"/>
    <property type="match status" value="1"/>
</dbReference>
<dbReference type="GO" id="GO:0006269">
    <property type="term" value="P:DNA replication, synthesis of primer"/>
    <property type="evidence" value="ECO:0007669"/>
    <property type="project" value="UniProtKB-UniRule"/>
</dbReference>
<dbReference type="GeneID" id="92902565"/>
<dbReference type="Pfam" id="PF08275">
    <property type="entry name" value="DNAG_N"/>
    <property type="match status" value="1"/>
</dbReference>
<dbReference type="Pfam" id="PF01807">
    <property type="entry name" value="Zn_ribbon_DnaG"/>
    <property type="match status" value="1"/>
</dbReference>
<keyword evidence="1 12" id="KW-0240">DNA-directed RNA polymerase</keyword>
<keyword evidence="6 12" id="KW-0479">Metal-binding</keyword>
<dbReference type="AlphaFoldDB" id="A0A0X8FA07"/>
<dbReference type="InterPro" id="IPR006171">
    <property type="entry name" value="TOPRIM_dom"/>
</dbReference>
<dbReference type="HAMAP" id="MF_00974">
    <property type="entry name" value="DNA_primase_DnaG"/>
    <property type="match status" value="1"/>
</dbReference>
<dbReference type="GO" id="GO:0003899">
    <property type="term" value="F:DNA-directed RNA polymerase activity"/>
    <property type="evidence" value="ECO:0007669"/>
    <property type="project" value="UniProtKB-UniRule"/>
</dbReference>
<comment type="domain">
    <text evidence="12">Contains an N-terminal zinc-binding domain, a central core domain that contains the primase activity, and a C-terminal DnaB-binding domain.</text>
</comment>
<name>A0A0X8FA07_9LACT</name>
<evidence type="ECO:0000256" key="4">
    <source>
        <dbReference type="ARBA" id="ARBA00022695"/>
    </source>
</evidence>
<keyword evidence="5 12" id="KW-0235">DNA replication</keyword>
<dbReference type="Gene3D" id="1.10.860.10">
    <property type="entry name" value="DNAb Helicase, Chain A"/>
    <property type="match status" value="1"/>
</dbReference>
<feature type="region of interest" description="Disordered" evidence="16">
    <location>
        <begin position="448"/>
        <end position="473"/>
    </location>
</feature>
<keyword evidence="10 12" id="KW-0238">DNA-binding</keyword>
<evidence type="ECO:0000256" key="1">
    <source>
        <dbReference type="ARBA" id="ARBA00022478"/>
    </source>
</evidence>
<dbReference type="GO" id="GO:0008270">
    <property type="term" value="F:zinc ion binding"/>
    <property type="evidence" value="ECO:0007669"/>
    <property type="project" value="UniProtKB-UniRule"/>
</dbReference>
<keyword evidence="11 12" id="KW-0804">Transcription</keyword>
<organism evidence="18 20">
    <name type="scientific">Aerococcus sanguinicola</name>
    <dbReference type="NCBI Taxonomy" id="119206"/>
    <lineage>
        <taxon>Bacteria</taxon>
        <taxon>Bacillati</taxon>
        <taxon>Bacillota</taxon>
        <taxon>Bacilli</taxon>
        <taxon>Lactobacillales</taxon>
        <taxon>Aerococcaceae</taxon>
        <taxon>Aerococcus</taxon>
    </lineage>
</organism>
<dbReference type="Gene3D" id="3.90.580.10">
    <property type="entry name" value="Zinc finger, CHC2-type domain"/>
    <property type="match status" value="1"/>
</dbReference>
<evidence type="ECO:0000256" key="15">
    <source>
        <dbReference type="SAM" id="Coils"/>
    </source>
</evidence>
<keyword evidence="15" id="KW-0175">Coiled coil</keyword>
<dbReference type="InterPro" id="IPR050219">
    <property type="entry name" value="DnaG_primase"/>
</dbReference>
<dbReference type="InterPro" id="IPR030846">
    <property type="entry name" value="DnaG_bac"/>
</dbReference>
<comment type="function">
    <text evidence="12 13">RNA polymerase that catalyzes the synthesis of short RNA molecules used as primers for DNA polymerase during DNA replication.</text>
</comment>
<evidence type="ECO:0000256" key="14">
    <source>
        <dbReference type="PIRSR" id="PIRSR002811-1"/>
    </source>
</evidence>
<keyword evidence="2 12" id="KW-0639">Primosome</keyword>
<dbReference type="EC" id="2.7.7.101" evidence="12"/>
<evidence type="ECO:0000256" key="5">
    <source>
        <dbReference type="ARBA" id="ARBA00022705"/>
    </source>
</evidence>
<dbReference type="SUPFAM" id="SSF56731">
    <property type="entry name" value="DNA primase core"/>
    <property type="match status" value="1"/>
</dbReference>
<evidence type="ECO:0000313" key="20">
    <source>
        <dbReference type="Proteomes" id="UP000069912"/>
    </source>
</evidence>
<evidence type="ECO:0000256" key="16">
    <source>
        <dbReference type="SAM" id="MobiDB-lite"/>
    </source>
</evidence>
<dbReference type="PIRSF" id="PIRSF002811">
    <property type="entry name" value="DnaG"/>
    <property type="match status" value="1"/>
</dbReference>
<comment type="catalytic activity">
    <reaction evidence="12">
        <text>ssDNA + n NTP = ssDNA/pppN(pN)n-1 hybrid + (n-1) diphosphate.</text>
        <dbReference type="EC" id="2.7.7.101"/>
    </reaction>
</comment>
<keyword evidence="8 12" id="KW-0862">Zinc</keyword>
<dbReference type="CDD" id="cd03364">
    <property type="entry name" value="TOPRIM_DnaG_primases"/>
    <property type="match status" value="1"/>
</dbReference>
<protein>
    <recommendedName>
        <fullName evidence="12 13">DNA primase</fullName>
        <ecNumber evidence="12">2.7.7.101</ecNumber>
    </recommendedName>
</protein>
<dbReference type="EMBL" id="PKGY01000001">
    <property type="protein sequence ID" value="PKZ23028.1"/>
    <property type="molecule type" value="Genomic_DNA"/>
</dbReference>
<dbReference type="InterPro" id="IPR002694">
    <property type="entry name" value="Znf_CHC2"/>
</dbReference>
<reference evidence="19 21" key="3">
    <citation type="submission" date="2017-12" db="EMBL/GenBank/DDBJ databases">
        <title>Phylogenetic diversity of female urinary microbiome.</title>
        <authorList>
            <person name="Thomas-White K."/>
            <person name="Wolfe A.J."/>
        </authorList>
    </citation>
    <scope>NUCLEOTIDE SEQUENCE [LARGE SCALE GENOMIC DNA]</scope>
    <source>
        <strain evidence="19 21">UMB0139</strain>
    </source>
</reference>
<dbReference type="OrthoDB" id="9803773at2"/>
<keyword evidence="3 12" id="KW-0808">Transferase</keyword>
<dbReference type="InterPro" id="IPR034151">
    <property type="entry name" value="TOPRIM_DnaG_bac"/>
</dbReference>
<evidence type="ECO:0000256" key="2">
    <source>
        <dbReference type="ARBA" id="ARBA00022515"/>
    </source>
</evidence>
<dbReference type="Pfam" id="PF13155">
    <property type="entry name" value="Toprim_2"/>
    <property type="match status" value="1"/>
</dbReference>